<feature type="chain" id="PRO_5003659323" description="Temperature shock-inducible protein 1" evidence="2">
    <location>
        <begin position="20"/>
        <end position="222"/>
    </location>
</feature>
<dbReference type="InterPro" id="IPR050788">
    <property type="entry name" value="Yeast_SRP1/TIP1_CWP"/>
</dbReference>
<dbReference type="PANTHER" id="PTHR31002">
    <property type="entry name" value="SERIPAUPERIN"/>
    <property type="match status" value="1"/>
</dbReference>
<dbReference type="InParanoid" id="I2H9X1"/>
<evidence type="ECO:0000313" key="4">
    <source>
        <dbReference type="Proteomes" id="UP000002866"/>
    </source>
</evidence>
<evidence type="ECO:0000256" key="2">
    <source>
        <dbReference type="SAM" id="SignalP"/>
    </source>
</evidence>
<accession>I2H9X1</accession>
<keyword evidence="4" id="KW-1185">Reference proteome</keyword>
<organism evidence="3 4">
    <name type="scientific">Henningerozyma blattae (strain ATCC 34711 / CBS 6284 / DSM 70876 / NBRC 10599 / NRRL Y-10934 / UCD 77-7)</name>
    <name type="common">Yeast</name>
    <name type="synonym">Tetrapisispora blattae</name>
    <dbReference type="NCBI Taxonomy" id="1071380"/>
    <lineage>
        <taxon>Eukaryota</taxon>
        <taxon>Fungi</taxon>
        <taxon>Dikarya</taxon>
        <taxon>Ascomycota</taxon>
        <taxon>Saccharomycotina</taxon>
        <taxon>Saccharomycetes</taxon>
        <taxon>Saccharomycetales</taxon>
        <taxon>Saccharomycetaceae</taxon>
        <taxon>Henningerozyma</taxon>
    </lineage>
</organism>
<protein>
    <recommendedName>
        <fullName evidence="5">Temperature shock-inducible protein 1</fullName>
    </recommendedName>
</protein>
<dbReference type="GO" id="GO:0031505">
    <property type="term" value="P:fungal-type cell wall organization"/>
    <property type="evidence" value="ECO:0007669"/>
    <property type="project" value="TreeGrafter"/>
</dbReference>
<proteinExistence type="predicted"/>
<feature type="compositionally biased region" description="Polar residues" evidence="1">
    <location>
        <begin position="150"/>
        <end position="160"/>
    </location>
</feature>
<dbReference type="EMBL" id="HE806325">
    <property type="protein sequence ID" value="CCH63173.1"/>
    <property type="molecule type" value="Genomic_DNA"/>
</dbReference>
<dbReference type="AlphaFoldDB" id="I2H9X1"/>
<feature type="compositionally biased region" description="Low complexity" evidence="1">
    <location>
        <begin position="131"/>
        <end position="149"/>
    </location>
</feature>
<dbReference type="GeneID" id="14498392"/>
<reference evidence="3 4" key="1">
    <citation type="journal article" date="2011" name="Proc. Natl. Acad. Sci. U.S.A.">
        <title>Evolutionary erosion of yeast sex chromosomes by mating-type switching accidents.</title>
        <authorList>
            <person name="Gordon J.L."/>
            <person name="Armisen D."/>
            <person name="Proux-Wera E."/>
            <person name="Oheigeartaigh S.S."/>
            <person name="Byrne K.P."/>
            <person name="Wolfe K.H."/>
        </authorList>
    </citation>
    <scope>NUCLEOTIDE SEQUENCE [LARGE SCALE GENOMIC DNA]</scope>
    <source>
        <strain evidence="4">ATCC 34711 / CBS 6284 / DSM 70876 / NBRC 10599 / NRRL Y-10934 / UCD 77-7</strain>
    </source>
</reference>
<dbReference type="PANTHER" id="PTHR31002:SF34">
    <property type="entry name" value="CELL WALL PROTEIN CWP1-RELATED"/>
    <property type="match status" value="1"/>
</dbReference>
<evidence type="ECO:0000313" key="3">
    <source>
        <dbReference type="EMBL" id="CCH63173.1"/>
    </source>
</evidence>
<evidence type="ECO:0000256" key="1">
    <source>
        <dbReference type="SAM" id="MobiDB-lite"/>
    </source>
</evidence>
<feature type="region of interest" description="Disordered" evidence="1">
    <location>
        <begin position="131"/>
        <end position="160"/>
    </location>
</feature>
<dbReference type="PROSITE" id="PS00724">
    <property type="entry name" value="SRP1_TIP1"/>
    <property type="match status" value="1"/>
</dbReference>
<dbReference type="Proteomes" id="UP000002866">
    <property type="component" value="Chromosome 10"/>
</dbReference>
<dbReference type="RefSeq" id="XP_004182692.1">
    <property type="nucleotide sequence ID" value="XM_004182644.1"/>
</dbReference>
<dbReference type="OrthoDB" id="4069694at2759"/>
<feature type="signal peptide" evidence="2">
    <location>
        <begin position="1"/>
        <end position="19"/>
    </location>
</feature>
<gene>
    <name evidence="3" type="primary">TBLA0J01790</name>
    <name evidence="3" type="ORF">TBLA_0J01790</name>
</gene>
<dbReference type="GO" id="GO:0005199">
    <property type="term" value="F:structural constituent of cell wall"/>
    <property type="evidence" value="ECO:0007669"/>
    <property type="project" value="TreeGrafter"/>
</dbReference>
<evidence type="ECO:0008006" key="5">
    <source>
        <dbReference type="Google" id="ProtNLM"/>
    </source>
</evidence>
<dbReference type="OMA" id="QLPWYTT"/>
<sequence>MSFTKYAIILAAVASYVAAQDKAEVIEFNAILTDVVNNLNDYMSIAENQEGFVLPDGVLDVYTQMTTYTDDSYTTLFSILDFSEIDSVMAGLPWYSTRLAPAIASAYSSAGITNSIYNYGAGAAAVSGTTNTQSSTSASASTTSRAIASNGTNSTNPSNVSVDPSAIASLKSAASSAESSATSATSSSSSIASNSSTSSKNGAMKFELGVGAALAGAAALLL</sequence>
<dbReference type="KEGG" id="tbl:TBLA_0J01790"/>
<dbReference type="Pfam" id="PF00660">
    <property type="entry name" value="SRP1_TIP1"/>
    <property type="match status" value="1"/>
</dbReference>
<name>I2H9X1_HENB6</name>
<keyword evidence="2" id="KW-0732">Signal</keyword>
<dbReference type="eggNOG" id="ENOG502RZ9R">
    <property type="taxonomic scope" value="Eukaryota"/>
</dbReference>
<dbReference type="FunCoup" id="I2H9X1">
    <property type="interactions" value="70"/>
</dbReference>
<dbReference type="STRING" id="1071380.I2H9X1"/>
<dbReference type="HOGENOM" id="CLU_071083_1_1_1"/>
<dbReference type="GO" id="GO:0000324">
    <property type="term" value="C:fungal-type vacuole"/>
    <property type="evidence" value="ECO:0007669"/>
    <property type="project" value="TreeGrafter"/>
</dbReference>
<dbReference type="GO" id="GO:0009277">
    <property type="term" value="C:fungal-type cell wall"/>
    <property type="evidence" value="ECO:0007669"/>
    <property type="project" value="TreeGrafter"/>
</dbReference>
<dbReference type="InterPro" id="IPR000992">
    <property type="entry name" value="SRP1_TIP1"/>
</dbReference>